<comment type="caution">
    <text evidence="7">The sequence shown here is derived from an EMBL/GenBank/DDBJ whole genome shotgun (WGS) entry which is preliminary data.</text>
</comment>
<comment type="catalytic activity">
    <reaction evidence="5">
        <text>glycyl-tRNA(Gly) + acetyl-CoA = N-acetylglycyl-tRNA(Gly) + CoA + H(+)</text>
        <dbReference type="Rhea" id="RHEA:81867"/>
        <dbReference type="Rhea" id="RHEA-COMP:9683"/>
        <dbReference type="Rhea" id="RHEA-COMP:19766"/>
        <dbReference type="ChEBI" id="CHEBI:15378"/>
        <dbReference type="ChEBI" id="CHEBI:57287"/>
        <dbReference type="ChEBI" id="CHEBI:57288"/>
        <dbReference type="ChEBI" id="CHEBI:78522"/>
        <dbReference type="ChEBI" id="CHEBI:232036"/>
    </reaction>
</comment>
<feature type="domain" description="N-acetyltransferase" evidence="6">
    <location>
        <begin position="1"/>
        <end position="143"/>
    </location>
</feature>
<dbReference type="Pfam" id="PF13508">
    <property type="entry name" value="Acetyltransf_7"/>
    <property type="match status" value="1"/>
</dbReference>
<evidence type="ECO:0000256" key="3">
    <source>
        <dbReference type="ARBA" id="ARBA00022679"/>
    </source>
</evidence>
<dbReference type="PANTHER" id="PTHR36449:SF1">
    <property type="entry name" value="ACETYLTRANSFERASE"/>
    <property type="match status" value="1"/>
</dbReference>
<dbReference type="EMBL" id="JACCBJ010000001">
    <property type="protein sequence ID" value="NYD72895.1"/>
    <property type="molecule type" value="Genomic_DNA"/>
</dbReference>
<dbReference type="RefSeq" id="WP_179454261.1">
    <property type="nucleotide sequence ID" value="NZ_BAAAPX010000001.1"/>
</dbReference>
<dbReference type="AlphaFoldDB" id="A0A852SW06"/>
<name>A0A852SW06_9MICO</name>
<dbReference type="GO" id="GO:0016747">
    <property type="term" value="F:acyltransferase activity, transferring groups other than amino-acyl groups"/>
    <property type="evidence" value="ECO:0007669"/>
    <property type="project" value="InterPro"/>
</dbReference>
<dbReference type="PROSITE" id="PS51186">
    <property type="entry name" value="GNAT"/>
    <property type="match status" value="1"/>
</dbReference>
<dbReference type="InterPro" id="IPR000182">
    <property type="entry name" value="GNAT_dom"/>
</dbReference>
<evidence type="ECO:0000313" key="8">
    <source>
        <dbReference type="Proteomes" id="UP000589620"/>
    </source>
</evidence>
<keyword evidence="2" id="KW-1277">Toxin-antitoxin system</keyword>
<sequence length="143" mass="15317">MDAWLRENAEDAARRSTAVTWVWLDGDRIVAFYCLSAHKVARTEVPGSIGRGGPVEIPAVMIGKLALDTTLRGQGLGGVLLADALTRVVSATQVVAARVVVVDALDDAVARFYERFGFSRVPGSLRLVRRIRSVAIDLGVAAD</sequence>
<evidence type="ECO:0000256" key="2">
    <source>
        <dbReference type="ARBA" id="ARBA00022649"/>
    </source>
</evidence>
<dbReference type="Proteomes" id="UP000589620">
    <property type="component" value="Unassembled WGS sequence"/>
</dbReference>
<keyword evidence="1" id="KW-0678">Repressor</keyword>
<evidence type="ECO:0000256" key="5">
    <source>
        <dbReference type="ARBA" id="ARBA00049880"/>
    </source>
</evidence>
<accession>A0A852SW06</accession>
<gene>
    <name evidence="7" type="ORF">BJ963_000414</name>
</gene>
<dbReference type="SUPFAM" id="SSF55729">
    <property type="entry name" value="Acyl-CoA N-acyltransferases (Nat)"/>
    <property type="match status" value="1"/>
</dbReference>
<evidence type="ECO:0000256" key="4">
    <source>
        <dbReference type="ARBA" id="ARBA00023315"/>
    </source>
</evidence>
<dbReference type="Gene3D" id="3.40.630.30">
    <property type="match status" value="1"/>
</dbReference>
<dbReference type="PANTHER" id="PTHR36449">
    <property type="entry name" value="ACETYLTRANSFERASE-RELATED"/>
    <property type="match status" value="1"/>
</dbReference>
<keyword evidence="8" id="KW-1185">Reference proteome</keyword>
<evidence type="ECO:0000256" key="1">
    <source>
        <dbReference type="ARBA" id="ARBA00022491"/>
    </source>
</evidence>
<keyword evidence="4 7" id="KW-0012">Acyltransferase</keyword>
<evidence type="ECO:0000259" key="6">
    <source>
        <dbReference type="PROSITE" id="PS51186"/>
    </source>
</evidence>
<keyword evidence="3 7" id="KW-0808">Transferase</keyword>
<dbReference type="InterPro" id="IPR016181">
    <property type="entry name" value="Acyl_CoA_acyltransferase"/>
</dbReference>
<evidence type="ECO:0000313" key="7">
    <source>
        <dbReference type="EMBL" id="NYD72895.1"/>
    </source>
</evidence>
<organism evidence="7 8">
    <name type="scientific">Leifsonia soli</name>
    <dbReference type="NCBI Taxonomy" id="582665"/>
    <lineage>
        <taxon>Bacteria</taxon>
        <taxon>Bacillati</taxon>
        <taxon>Actinomycetota</taxon>
        <taxon>Actinomycetes</taxon>
        <taxon>Micrococcales</taxon>
        <taxon>Microbacteriaceae</taxon>
        <taxon>Leifsonia</taxon>
    </lineage>
</organism>
<reference evidence="7 8" key="1">
    <citation type="submission" date="2020-07" db="EMBL/GenBank/DDBJ databases">
        <title>Sequencing the genomes of 1000 actinobacteria strains.</title>
        <authorList>
            <person name="Klenk H.-P."/>
        </authorList>
    </citation>
    <scope>NUCLEOTIDE SEQUENCE [LARGE SCALE GENOMIC DNA]</scope>
    <source>
        <strain evidence="7 8">DSM 23871</strain>
    </source>
</reference>
<proteinExistence type="predicted"/>
<protein>
    <submittedName>
        <fullName evidence="7">Putative GNAT family N-acyltransferase</fullName>
    </submittedName>
</protein>